<feature type="transmembrane region" description="Helical" evidence="5">
    <location>
        <begin position="73"/>
        <end position="95"/>
    </location>
</feature>
<evidence type="ECO:0000256" key="3">
    <source>
        <dbReference type="ARBA" id="ARBA00022989"/>
    </source>
</evidence>
<gene>
    <name evidence="6" type="ORF">CSOL1703_00016526</name>
</gene>
<evidence type="ECO:0000256" key="1">
    <source>
        <dbReference type="ARBA" id="ARBA00004141"/>
    </source>
</evidence>
<evidence type="ECO:0000313" key="6">
    <source>
        <dbReference type="EMBL" id="CAH0054457.1"/>
    </source>
</evidence>
<accession>A0A9P0EM17</accession>
<organism evidence="6 7">
    <name type="scientific">Clonostachys solani</name>
    <dbReference type="NCBI Taxonomy" id="160281"/>
    <lineage>
        <taxon>Eukaryota</taxon>
        <taxon>Fungi</taxon>
        <taxon>Dikarya</taxon>
        <taxon>Ascomycota</taxon>
        <taxon>Pezizomycotina</taxon>
        <taxon>Sordariomycetes</taxon>
        <taxon>Hypocreomycetidae</taxon>
        <taxon>Hypocreales</taxon>
        <taxon>Bionectriaceae</taxon>
        <taxon>Clonostachys</taxon>
    </lineage>
</organism>
<feature type="transmembrane region" description="Helical" evidence="5">
    <location>
        <begin position="6"/>
        <end position="26"/>
    </location>
</feature>
<evidence type="ECO:0000313" key="7">
    <source>
        <dbReference type="Proteomes" id="UP000775872"/>
    </source>
</evidence>
<dbReference type="Proteomes" id="UP000775872">
    <property type="component" value="Unassembled WGS sequence"/>
</dbReference>
<dbReference type="PANTHER" id="PTHR23502:SF74">
    <property type="entry name" value="MAJOR FACILITATOR SUPERFAMILY (MFS) PROFILE DOMAIN-CONTAINING PROTEIN"/>
    <property type="match status" value="1"/>
</dbReference>
<dbReference type="InterPro" id="IPR036259">
    <property type="entry name" value="MFS_trans_sf"/>
</dbReference>
<comment type="subcellular location">
    <subcellularLocation>
        <location evidence="1">Membrane</location>
        <topology evidence="1">Multi-pass membrane protein</topology>
    </subcellularLocation>
</comment>
<evidence type="ECO:0000256" key="5">
    <source>
        <dbReference type="SAM" id="Phobius"/>
    </source>
</evidence>
<keyword evidence="7" id="KW-1185">Reference proteome</keyword>
<reference evidence="6 7" key="2">
    <citation type="submission" date="2021-10" db="EMBL/GenBank/DDBJ databases">
        <authorList>
            <person name="Piombo E."/>
        </authorList>
    </citation>
    <scope>NUCLEOTIDE SEQUENCE [LARGE SCALE GENOMIC DNA]</scope>
</reference>
<dbReference type="PANTHER" id="PTHR23502">
    <property type="entry name" value="MAJOR FACILITATOR SUPERFAMILY"/>
    <property type="match status" value="1"/>
</dbReference>
<evidence type="ECO:0000256" key="4">
    <source>
        <dbReference type="ARBA" id="ARBA00023136"/>
    </source>
</evidence>
<dbReference type="Gene3D" id="1.20.1250.20">
    <property type="entry name" value="MFS general substrate transporter like domains"/>
    <property type="match status" value="1"/>
</dbReference>
<name>A0A9P0EM17_9HYPO</name>
<keyword evidence="2 5" id="KW-0812">Transmembrane</keyword>
<dbReference type="GO" id="GO:0005886">
    <property type="term" value="C:plasma membrane"/>
    <property type="evidence" value="ECO:0007669"/>
    <property type="project" value="TreeGrafter"/>
</dbReference>
<dbReference type="EMBL" id="CABFOC020000050">
    <property type="protein sequence ID" value="CAH0054457.1"/>
    <property type="molecule type" value="Genomic_DNA"/>
</dbReference>
<reference evidence="7" key="1">
    <citation type="submission" date="2019-06" db="EMBL/GenBank/DDBJ databases">
        <authorList>
            <person name="Broberg M."/>
        </authorList>
    </citation>
    <scope>NUCLEOTIDE SEQUENCE [LARGE SCALE GENOMIC DNA]</scope>
</reference>
<comment type="caution">
    <text evidence="6">The sequence shown here is derived from an EMBL/GenBank/DDBJ whole genome shotgun (WGS) entry which is preliminary data.</text>
</comment>
<dbReference type="AlphaFoldDB" id="A0A9P0EM17"/>
<feature type="transmembrane region" description="Helical" evidence="5">
    <location>
        <begin position="107"/>
        <end position="127"/>
    </location>
</feature>
<feature type="transmembrane region" description="Helical" evidence="5">
    <location>
        <begin position="46"/>
        <end position="67"/>
    </location>
</feature>
<feature type="transmembrane region" description="Helical" evidence="5">
    <location>
        <begin position="139"/>
        <end position="161"/>
    </location>
</feature>
<keyword evidence="4 5" id="KW-0472">Membrane</keyword>
<dbReference type="GO" id="GO:0022857">
    <property type="term" value="F:transmembrane transporter activity"/>
    <property type="evidence" value="ECO:0007669"/>
    <property type="project" value="TreeGrafter"/>
</dbReference>
<sequence>MAGLAYIPLIIGAGLAWPVFFLYSSWYHTSRQNGKQWAQSEANRRLPTACVASPCMVIGMFWLGWISRAGNSPIFASVGGVFIGFAFQMIFMSMLNYITDIFREGSASAHAAAACLRSICAILVPLGAPSMYQNLGVPWASSLLGFLSLLVGIIPFVLLIFGHRVPSRQRDAGVST</sequence>
<proteinExistence type="predicted"/>
<dbReference type="SUPFAM" id="SSF103473">
    <property type="entry name" value="MFS general substrate transporter"/>
    <property type="match status" value="1"/>
</dbReference>
<evidence type="ECO:0000256" key="2">
    <source>
        <dbReference type="ARBA" id="ARBA00022692"/>
    </source>
</evidence>
<protein>
    <submittedName>
        <fullName evidence="6">Uncharacterized protein</fullName>
    </submittedName>
</protein>
<keyword evidence="3 5" id="KW-1133">Transmembrane helix</keyword>
<dbReference type="OrthoDB" id="5141738at2759"/>